<evidence type="ECO:0000256" key="2">
    <source>
        <dbReference type="ARBA" id="ARBA00022723"/>
    </source>
</evidence>
<evidence type="ECO:0000256" key="3">
    <source>
        <dbReference type="SAM" id="MobiDB-lite"/>
    </source>
</evidence>
<name>A0AAW1MLX3_POPJA</name>
<keyword evidence="5" id="KW-0540">Nuclease</keyword>
<evidence type="ECO:0000313" key="6">
    <source>
        <dbReference type="Proteomes" id="UP001458880"/>
    </source>
</evidence>
<feature type="region of interest" description="Disordered" evidence="3">
    <location>
        <begin position="114"/>
        <end position="137"/>
    </location>
</feature>
<dbReference type="EMBL" id="JASPKY010000040">
    <property type="protein sequence ID" value="KAK9746424.1"/>
    <property type="molecule type" value="Genomic_DNA"/>
</dbReference>
<keyword evidence="5" id="KW-0378">Hydrolase</keyword>
<comment type="caution">
    <text evidence="5">The sequence shown here is derived from an EMBL/GenBank/DDBJ whole genome shotgun (WGS) entry which is preliminary data.</text>
</comment>
<organism evidence="5 6">
    <name type="scientific">Popillia japonica</name>
    <name type="common">Japanese beetle</name>
    <dbReference type="NCBI Taxonomy" id="7064"/>
    <lineage>
        <taxon>Eukaryota</taxon>
        <taxon>Metazoa</taxon>
        <taxon>Ecdysozoa</taxon>
        <taxon>Arthropoda</taxon>
        <taxon>Hexapoda</taxon>
        <taxon>Insecta</taxon>
        <taxon>Pterygota</taxon>
        <taxon>Neoptera</taxon>
        <taxon>Endopterygota</taxon>
        <taxon>Coleoptera</taxon>
        <taxon>Polyphaga</taxon>
        <taxon>Scarabaeiformia</taxon>
        <taxon>Scarabaeidae</taxon>
        <taxon>Rutelinae</taxon>
        <taxon>Popillia</taxon>
    </lineage>
</organism>
<comment type="cofactor">
    <cofactor evidence="1">
        <name>a divalent metal cation</name>
        <dbReference type="ChEBI" id="CHEBI:60240"/>
    </cofactor>
</comment>
<reference evidence="5 6" key="1">
    <citation type="journal article" date="2024" name="BMC Genomics">
        <title>De novo assembly and annotation of Popillia japonica's genome with initial clues to its potential as an invasive pest.</title>
        <authorList>
            <person name="Cucini C."/>
            <person name="Boschi S."/>
            <person name="Funari R."/>
            <person name="Cardaioli E."/>
            <person name="Iannotti N."/>
            <person name="Marturano G."/>
            <person name="Paoli F."/>
            <person name="Bruttini M."/>
            <person name="Carapelli A."/>
            <person name="Frati F."/>
            <person name="Nardi F."/>
        </authorList>
    </citation>
    <scope>NUCLEOTIDE SEQUENCE [LARGE SCALE GENOMIC DNA]</scope>
    <source>
        <strain evidence="5">DMR45628</strain>
    </source>
</reference>
<sequence>MNDNFNIPPAKFLPDTHVLQPHVILGDEAFSLTTSMMKPYPQNQTIHDKTKAVYNYRHCRARRTSENAFGILCQYFRVFYTPTAIAPGAADNLIVTACILHYMLRNSKISYPNEHLRSSPELPKSNMTSLNTSSDRKPTLEAIRVRDTFKTYFNSTHGSVHWQESIVSRVT</sequence>
<evidence type="ECO:0000259" key="4">
    <source>
        <dbReference type="Pfam" id="PF13359"/>
    </source>
</evidence>
<dbReference type="GO" id="GO:0004519">
    <property type="term" value="F:endonuclease activity"/>
    <property type="evidence" value="ECO:0007669"/>
    <property type="project" value="UniProtKB-KW"/>
</dbReference>
<feature type="domain" description="DDE Tnp4" evidence="4">
    <location>
        <begin position="17"/>
        <end position="101"/>
    </location>
</feature>
<dbReference type="AlphaFoldDB" id="A0AAW1MLX3"/>
<evidence type="ECO:0000313" key="5">
    <source>
        <dbReference type="EMBL" id="KAK9746424.1"/>
    </source>
</evidence>
<accession>A0AAW1MLX3</accession>
<proteinExistence type="predicted"/>
<keyword evidence="6" id="KW-1185">Reference proteome</keyword>
<keyword evidence="2" id="KW-0479">Metal-binding</keyword>
<dbReference type="InterPro" id="IPR027806">
    <property type="entry name" value="HARBI1_dom"/>
</dbReference>
<protein>
    <submittedName>
        <fullName evidence="5">DDE superfamily endonuclease</fullName>
    </submittedName>
</protein>
<gene>
    <name evidence="5" type="ORF">QE152_g6135</name>
</gene>
<keyword evidence="5" id="KW-0255">Endonuclease</keyword>
<dbReference type="Pfam" id="PF13359">
    <property type="entry name" value="DDE_Tnp_4"/>
    <property type="match status" value="1"/>
</dbReference>
<dbReference type="GO" id="GO:0046872">
    <property type="term" value="F:metal ion binding"/>
    <property type="evidence" value="ECO:0007669"/>
    <property type="project" value="UniProtKB-KW"/>
</dbReference>
<evidence type="ECO:0000256" key="1">
    <source>
        <dbReference type="ARBA" id="ARBA00001968"/>
    </source>
</evidence>
<dbReference type="Proteomes" id="UP001458880">
    <property type="component" value="Unassembled WGS sequence"/>
</dbReference>